<dbReference type="EMBL" id="LGRX02031977">
    <property type="protein sequence ID" value="KAK3244318.1"/>
    <property type="molecule type" value="Genomic_DNA"/>
</dbReference>
<evidence type="ECO:0000256" key="10">
    <source>
        <dbReference type="ARBA" id="ARBA00023170"/>
    </source>
</evidence>
<evidence type="ECO:0000313" key="13">
    <source>
        <dbReference type="EMBL" id="KAK3244318.1"/>
    </source>
</evidence>
<dbReference type="SUPFAM" id="SSF81321">
    <property type="entry name" value="Family A G protein-coupled receptor-like"/>
    <property type="match status" value="1"/>
</dbReference>
<keyword evidence="7 12" id="KW-1133">Transmembrane helix</keyword>
<dbReference type="InterPro" id="IPR001425">
    <property type="entry name" value="Arc/bac/fun_rhodopsins"/>
</dbReference>
<gene>
    <name evidence="14" type="ORF">CYMTET_45081</name>
    <name evidence="13" type="ORF">CYMTET_46065</name>
</gene>
<evidence type="ECO:0000256" key="6">
    <source>
        <dbReference type="ARBA" id="ARBA00022925"/>
    </source>
</evidence>
<evidence type="ECO:0000256" key="11">
    <source>
        <dbReference type="SAM" id="MobiDB-lite"/>
    </source>
</evidence>
<feature type="region of interest" description="Disordered" evidence="11">
    <location>
        <begin position="392"/>
        <end position="507"/>
    </location>
</feature>
<keyword evidence="3" id="KW-0600">Photoreceptor protein</keyword>
<sequence>MGGATQASGDTYFDSVGDNYEIFLAITCAVACVCLIKYLIDGYRGRECPWQVTYIAAMEVCVYMAEICAHDNPAFLVSLANGTTVYWVRYAGWLMTTPVILIHLSALPEEDESHLTKGLLIMVTSNQAQLVFGITACFAQDGLKILMIFLSSASALVLYVAAFNLYKEALIIYPEEAKVKLGTMCFLFFTTWTLFPIFFALGPEGFGQITLSTSVVLHAVNDLFAKNLWGYLAYDVRSGVLHDVASKMGISSAQYISYRRNANRAVQHHFKQWQAQSILGNTAQMELNLVLNTPSVKSGGGQNEKAEERTSEEKREQTDNFPTAPTKSSDENNIRLWVPSYTSEERRSRAASFDAFSDLSRELNRNDIEESSLFNIGASLNWKPNAHRDANLATKSPVSGKDKDTAGEQGGASSTIHQVPSYKVTEEAASSLDVRVAAPSSPASEDDAVSELPHSIAVLDKVENEDPRESPSLTSDDDWVPLAKVTEATQEGCKHVDPPKPLSPREE</sequence>
<feature type="region of interest" description="Disordered" evidence="11">
    <location>
        <begin position="293"/>
        <end position="335"/>
    </location>
</feature>
<feature type="transmembrane region" description="Helical" evidence="12">
    <location>
        <begin position="178"/>
        <end position="201"/>
    </location>
</feature>
<feature type="compositionally biased region" description="Basic and acidic residues" evidence="11">
    <location>
        <begin position="304"/>
        <end position="318"/>
    </location>
</feature>
<evidence type="ECO:0000256" key="4">
    <source>
        <dbReference type="ARBA" id="ARBA00022606"/>
    </source>
</evidence>
<dbReference type="Pfam" id="PF01036">
    <property type="entry name" value="Bac_rhodopsin"/>
    <property type="match status" value="1"/>
</dbReference>
<evidence type="ECO:0000256" key="5">
    <source>
        <dbReference type="ARBA" id="ARBA00022692"/>
    </source>
</evidence>
<keyword evidence="8" id="KW-0157">Chromophore</keyword>
<accession>A0AAE0BYX5</accession>
<proteinExistence type="inferred from homology"/>
<evidence type="ECO:0000256" key="12">
    <source>
        <dbReference type="SAM" id="Phobius"/>
    </source>
</evidence>
<evidence type="ECO:0000313" key="14">
    <source>
        <dbReference type="EMBL" id="KAK3245341.1"/>
    </source>
</evidence>
<keyword evidence="15" id="KW-1185">Reference proteome</keyword>
<feature type="compositionally biased region" description="Basic and acidic residues" evidence="11">
    <location>
        <begin position="492"/>
        <end position="507"/>
    </location>
</feature>
<dbReference type="PRINTS" id="PR00251">
    <property type="entry name" value="BACTRLOPSIN"/>
</dbReference>
<organism evidence="14 15">
    <name type="scientific">Cymbomonas tetramitiformis</name>
    <dbReference type="NCBI Taxonomy" id="36881"/>
    <lineage>
        <taxon>Eukaryota</taxon>
        <taxon>Viridiplantae</taxon>
        <taxon>Chlorophyta</taxon>
        <taxon>Pyramimonadophyceae</taxon>
        <taxon>Pyramimonadales</taxon>
        <taxon>Pyramimonadaceae</taxon>
        <taxon>Cymbomonas</taxon>
    </lineage>
</organism>
<feature type="transmembrane region" description="Helical" evidence="12">
    <location>
        <begin position="145"/>
        <end position="166"/>
    </location>
</feature>
<comment type="similarity">
    <text evidence="2">Belongs to the archaeal/bacterial/fungal opsin family.</text>
</comment>
<evidence type="ECO:0000256" key="1">
    <source>
        <dbReference type="ARBA" id="ARBA00004141"/>
    </source>
</evidence>
<name>A0AAE0BYX5_9CHLO</name>
<dbReference type="GO" id="GO:0009881">
    <property type="term" value="F:photoreceptor activity"/>
    <property type="evidence" value="ECO:0007669"/>
    <property type="project" value="UniProtKB-KW"/>
</dbReference>
<feature type="transmembrane region" description="Helical" evidence="12">
    <location>
        <begin position="90"/>
        <end position="107"/>
    </location>
</feature>
<evidence type="ECO:0000256" key="3">
    <source>
        <dbReference type="ARBA" id="ARBA00022543"/>
    </source>
</evidence>
<reference evidence="14" key="2">
    <citation type="submission" date="2023-06" db="EMBL/GenBank/DDBJ databases">
        <title>Long-read-based genome assembly of the green algal bacterivore Cymbomonas tetramitiformis.</title>
        <authorList>
            <person name="Gyaltshen Y."/>
            <person name="Rozenberg A."/>
            <person name="Paasch A."/>
            <person name="Burns J.A."/>
            <person name="Warring S."/>
            <person name="Larson R."/>
            <person name="Maurer-Alcala X."/>
            <person name="Dacks J."/>
            <person name="Kim E."/>
        </authorList>
    </citation>
    <scope>NUCLEOTIDE SEQUENCE</scope>
    <source>
        <strain evidence="14">PLY_AMNH</strain>
    </source>
</reference>
<keyword evidence="4" id="KW-0716">Sensory transduction</keyword>
<keyword evidence="10" id="KW-0675">Receptor</keyword>
<keyword evidence="6" id="KW-0681">Retinal protein</keyword>
<dbReference type="PANTHER" id="PTHR28286:SF2">
    <property type="entry name" value="BACTERIORHODOPSIN _OPSIN, NOPA (EUROFUNG)"/>
    <property type="match status" value="1"/>
</dbReference>
<dbReference type="Gene3D" id="1.20.1070.10">
    <property type="entry name" value="Rhodopsin 7-helix transmembrane proteins"/>
    <property type="match status" value="1"/>
</dbReference>
<protein>
    <submittedName>
        <fullName evidence="14">Uncharacterized protein</fullName>
    </submittedName>
</protein>
<feature type="compositionally biased region" description="Basic and acidic residues" evidence="11">
    <location>
        <begin position="460"/>
        <end position="469"/>
    </location>
</feature>
<evidence type="ECO:0000313" key="15">
    <source>
        <dbReference type="Proteomes" id="UP001190700"/>
    </source>
</evidence>
<dbReference type="EMBL" id="LGRX02030761">
    <property type="protein sequence ID" value="KAK3245341.1"/>
    <property type="molecule type" value="Genomic_DNA"/>
</dbReference>
<dbReference type="Proteomes" id="UP001190700">
    <property type="component" value="Unassembled WGS sequence"/>
</dbReference>
<dbReference type="SMART" id="SM01021">
    <property type="entry name" value="Bac_rhodopsin"/>
    <property type="match status" value="1"/>
</dbReference>
<feature type="transmembrane region" description="Helical" evidence="12">
    <location>
        <begin position="20"/>
        <end position="40"/>
    </location>
</feature>
<dbReference type="PANTHER" id="PTHR28286">
    <property type="match status" value="1"/>
</dbReference>
<evidence type="ECO:0000256" key="9">
    <source>
        <dbReference type="ARBA" id="ARBA00023136"/>
    </source>
</evidence>
<evidence type="ECO:0000256" key="2">
    <source>
        <dbReference type="ARBA" id="ARBA00008130"/>
    </source>
</evidence>
<dbReference type="GO" id="GO:0007602">
    <property type="term" value="P:phototransduction"/>
    <property type="evidence" value="ECO:0007669"/>
    <property type="project" value="UniProtKB-KW"/>
</dbReference>
<evidence type="ECO:0000256" key="8">
    <source>
        <dbReference type="ARBA" id="ARBA00022991"/>
    </source>
</evidence>
<comment type="subcellular location">
    <subcellularLocation>
        <location evidence="1">Membrane</location>
        <topology evidence="1">Multi-pass membrane protein</topology>
    </subcellularLocation>
</comment>
<dbReference type="GO" id="GO:0005886">
    <property type="term" value="C:plasma membrane"/>
    <property type="evidence" value="ECO:0007669"/>
    <property type="project" value="TreeGrafter"/>
</dbReference>
<evidence type="ECO:0000256" key="7">
    <source>
        <dbReference type="ARBA" id="ARBA00022989"/>
    </source>
</evidence>
<keyword evidence="5 12" id="KW-0812">Transmembrane</keyword>
<dbReference type="AlphaFoldDB" id="A0AAE0BYX5"/>
<keyword evidence="9 12" id="KW-0472">Membrane</keyword>
<comment type="caution">
    <text evidence="14">The sequence shown here is derived from an EMBL/GenBank/DDBJ whole genome shotgun (WGS) entry which is preliminary data.</text>
</comment>
<reference evidence="14 15" key="1">
    <citation type="journal article" date="2015" name="Genome Biol. Evol.">
        <title>Comparative Genomics of a Bacterivorous Green Alga Reveals Evolutionary Causalities and Consequences of Phago-Mixotrophic Mode of Nutrition.</title>
        <authorList>
            <person name="Burns J.A."/>
            <person name="Paasch A."/>
            <person name="Narechania A."/>
            <person name="Kim E."/>
        </authorList>
    </citation>
    <scope>NUCLEOTIDE SEQUENCE [LARGE SCALE GENOMIC DNA]</scope>
    <source>
        <strain evidence="14">PLY_AMNH</strain>
    </source>
</reference>